<comment type="function">
    <text evidence="9">This protein specifically catalyzes the removal of signal peptides from prolipoproteins.</text>
</comment>
<keyword evidence="2 9" id="KW-1003">Cell membrane</keyword>
<dbReference type="InterPro" id="IPR001872">
    <property type="entry name" value="Peptidase_A8"/>
</dbReference>
<sequence>MENIKIFFKEYNYAWRYKVLWCIPILTLFCAFDWVTKAVVAMKMNYMAEPTKFIPGLLKFQYIINPGAALSMNAGNPSLAISLAAVVTVALFAVWIFCYPKLWSQSINLMLAGSLANLLGRAWSPAVPDSALKDRGIKGGVVDFLQWDFDFFGLTDYTFNMADVYVNVAIGLLVLSLIIYIVQEVFVATYKKKGDLYDLYQNFKENLVILEKTYLKSVKKQPIKKQFVLYKDYLAKTKLEKQNWKKTKLSYKNKTVENSAK</sequence>
<evidence type="ECO:0000256" key="1">
    <source>
        <dbReference type="ARBA" id="ARBA00006139"/>
    </source>
</evidence>
<comment type="similarity">
    <text evidence="1 9 10">Belongs to the peptidase A8 family.</text>
</comment>
<dbReference type="KEGG" id="sgq:SGLAD_v1c07310"/>
<evidence type="ECO:0000256" key="10">
    <source>
        <dbReference type="RuleBase" id="RU004181"/>
    </source>
</evidence>
<evidence type="ECO:0000256" key="4">
    <source>
        <dbReference type="ARBA" id="ARBA00022692"/>
    </source>
</evidence>
<name>A0A4P7AK46_9MOLU</name>
<evidence type="ECO:0000256" key="5">
    <source>
        <dbReference type="ARBA" id="ARBA00022750"/>
    </source>
</evidence>
<evidence type="ECO:0000256" key="6">
    <source>
        <dbReference type="ARBA" id="ARBA00022801"/>
    </source>
</evidence>
<evidence type="ECO:0000256" key="7">
    <source>
        <dbReference type="ARBA" id="ARBA00022989"/>
    </source>
</evidence>
<accession>A0A4P7AK46</accession>
<evidence type="ECO:0000313" key="12">
    <source>
        <dbReference type="Proteomes" id="UP000294309"/>
    </source>
</evidence>
<feature type="active site" evidence="9">
    <location>
        <position position="163"/>
    </location>
</feature>
<dbReference type="PANTHER" id="PTHR33695:SF1">
    <property type="entry name" value="LIPOPROTEIN SIGNAL PEPTIDASE"/>
    <property type="match status" value="1"/>
</dbReference>
<feature type="transmembrane region" description="Helical" evidence="9">
    <location>
        <begin position="20"/>
        <end position="40"/>
    </location>
</feature>
<feature type="transmembrane region" description="Helical" evidence="9">
    <location>
        <begin position="164"/>
        <end position="182"/>
    </location>
</feature>
<keyword evidence="12" id="KW-1185">Reference proteome</keyword>
<dbReference type="HAMAP" id="MF_00161">
    <property type="entry name" value="LspA"/>
    <property type="match status" value="1"/>
</dbReference>
<reference evidence="11 12" key="1">
    <citation type="submission" date="2019-03" db="EMBL/GenBank/DDBJ databases">
        <title>Complete genome sequence of Spiroplasma gladiatoris TG-1 (DSM 22552).</title>
        <authorList>
            <person name="Lin Y.-C."/>
            <person name="Chou L."/>
            <person name="Kuo C.-H."/>
        </authorList>
    </citation>
    <scope>NUCLEOTIDE SEQUENCE [LARGE SCALE GENOMIC DNA]</scope>
    <source>
        <strain evidence="11 12">TG-1</strain>
    </source>
</reference>
<dbReference type="Proteomes" id="UP000294309">
    <property type="component" value="Chromosome"/>
</dbReference>
<keyword evidence="7 9" id="KW-1133">Transmembrane helix</keyword>
<keyword evidence="8 9" id="KW-0472">Membrane</keyword>
<dbReference type="RefSeq" id="WP_134297722.1">
    <property type="nucleotide sequence ID" value="NZ_CP038013.1"/>
</dbReference>
<evidence type="ECO:0000256" key="9">
    <source>
        <dbReference type="HAMAP-Rule" id="MF_00161"/>
    </source>
</evidence>
<feature type="active site" evidence="9">
    <location>
        <position position="143"/>
    </location>
</feature>
<evidence type="ECO:0000313" key="11">
    <source>
        <dbReference type="EMBL" id="QBQ07930.1"/>
    </source>
</evidence>
<dbReference type="PANTHER" id="PTHR33695">
    <property type="entry name" value="LIPOPROTEIN SIGNAL PEPTIDASE"/>
    <property type="match status" value="1"/>
</dbReference>
<dbReference type="Pfam" id="PF01252">
    <property type="entry name" value="Peptidase_A8"/>
    <property type="match status" value="1"/>
</dbReference>
<evidence type="ECO:0000256" key="8">
    <source>
        <dbReference type="ARBA" id="ARBA00023136"/>
    </source>
</evidence>
<dbReference type="OrthoDB" id="398591at2"/>
<feature type="transmembrane region" description="Helical" evidence="9">
    <location>
        <begin position="79"/>
        <end position="99"/>
    </location>
</feature>
<comment type="caution">
    <text evidence="9">Lacks conserved residue(s) required for the propagation of feature annotation.</text>
</comment>
<gene>
    <name evidence="11" type="primary">lsp</name>
    <name evidence="9" type="synonym">lspA</name>
    <name evidence="11" type="ORF">SGLAD_v1c07310</name>
</gene>
<dbReference type="PRINTS" id="PR00781">
    <property type="entry name" value="LIPOSIGPTASE"/>
</dbReference>
<keyword evidence="4 9" id="KW-0812">Transmembrane</keyword>
<organism evidence="11 12">
    <name type="scientific">Spiroplasma gladiatoris</name>
    <dbReference type="NCBI Taxonomy" id="2143"/>
    <lineage>
        <taxon>Bacteria</taxon>
        <taxon>Bacillati</taxon>
        <taxon>Mycoplasmatota</taxon>
        <taxon>Mollicutes</taxon>
        <taxon>Entomoplasmatales</taxon>
        <taxon>Spiroplasmataceae</taxon>
        <taxon>Spiroplasma</taxon>
    </lineage>
</organism>
<protein>
    <recommendedName>
        <fullName evidence="9">Lipoprotein signal peptidase</fullName>
        <ecNumber evidence="9">3.4.23.36</ecNumber>
    </recommendedName>
    <alternativeName>
        <fullName evidence="9">Prolipoprotein signal peptidase</fullName>
    </alternativeName>
    <alternativeName>
        <fullName evidence="9">Signal peptidase II</fullName>
        <shortName evidence="9">SPase II</shortName>
    </alternativeName>
</protein>
<dbReference type="GO" id="GO:0006508">
    <property type="term" value="P:proteolysis"/>
    <property type="evidence" value="ECO:0007669"/>
    <property type="project" value="UniProtKB-KW"/>
</dbReference>
<keyword evidence="3 9" id="KW-0645">Protease</keyword>
<dbReference type="AlphaFoldDB" id="A0A4P7AK46"/>
<dbReference type="GO" id="GO:0004190">
    <property type="term" value="F:aspartic-type endopeptidase activity"/>
    <property type="evidence" value="ECO:0007669"/>
    <property type="project" value="UniProtKB-UniRule"/>
</dbReference>
<dbReference type="UniPathway" id="UPA00665"/>
<evidence type="ECO:0000256" key="2">
    <source>
        <dbReference type="ARBA" id="ARBA00022475"/>
    </source>
</evidence>
<dbReference type="EMBL" id="CP038013">
    <property type="protein sequence ID" value="QBQ07930.1"/>
    <property type="molecule type" value="Genomic_DNA"/>
</dbReference>
<dbReference type="EC" id="3.4.23.36" evidence="9"/>
<comment type="pathway">
    <text evidence="9">Protein modification; lipoprotein biosynthesis (signal peptide cleavage).</text>
</comment>
<proteinExistence type="inferred from homology"/>
<keyword evidence="6 9" id="KW-0378">Hydrolase</keyword>
<dbReference type="GO" id="GO:0005886">
    <property type="term" value="C:plasma membrane"/>
    <property type="evidence" value="ECO:0007669"/>
    <property type="project" value="UniProtKB-SubCell"/>
</dbReference>
<evidence type="ECO:0000256" key="3">
    <source>
        <dbReference type="ARBA" id="ARBA00022670"/>
    </source>
</evidence>
<comment type="catalytic activity">
    <reaction evidence="9">
        <text>Release of signal peptides from bacterial membrane prolipoproteins. Hydrolyzes -Xaa-Yaa-Zaa-|-(S,diacylglyceryl)Cys-, in which Xaa is hydrophobic (preferably Leu), and Yaa (Ala or Ser) and Zaa (Gly or Ala) have small, neutral side chains.</text>
        <dbReference type="EC" id="3.4.23.36"/>
    </reaction>
</comment>
<comment type="subcellular location">
    <subcellularLocation>
        <location evidence="9">Cell membrane</location>
        <topology evidence="9">Multi-pass membrane protein</topology>
    </subcellularLocation>
</comment>
<keyword evidence="11" id="KW-0449">Lipoprotein</keyword>
<keyword evidence="5 9" id="KW-0064">Aspartyl protease</keyword>